<keyword evidence="2" id="KW-1185">Reference proteome</keyword>
<dbReference type="Proteomes" id="UP000812267">
    <property type="component" value="Unassembled WGS sequence"/>
</dbReference>
<evidence type="ECO:0000313" key="1">
    <source>
        <dbReference type="EMBL" id="MBU4693932.1"/>
    </source>
</evidence>
<name>A0ABS6DSD3_9MOLU</name>
<protein>
    <submittedName>
        <fullName evidence="1">Uncharacterized protein</fullName>
    </submittedName>
</protein>
<accession>A0ABS6DSD3</accession>
<gene>
    <name evidence="1" type="ORF">KQ878_03495</name>
</gene>
<comment type="caution">
    <text evidence="1">The sequence shown here is derived from an EMBL/GenBank/DDBJ whole genome shotgun (WGS) entry which is preliminary data.</text>
</comment>
<sequence length="85" mass="10253">MRDINDLLNKLKNKVNNSDFTELDEITKQINTQKSIINEKITRFDKNTVEIELINKSYDEKFRKLMIMNCFYQKNISILKISKFF</sequence>
<evidence type="ECO:0000313" key="2">
    <source>
        <dbReference type="Proteomes" id="UP000812267"/>
    </source>
</evidence>
<dbReference type="EMBL" id="JAHMHK010000008">
    <property type="protein sequence ID" value="MBU4693932.1"/>
    <property type="molecule type" value="Genomic_DNA"/>
</dbReference>
<proteinExistence type="predicted"/>
<reference evidence="1" key="1">
    <citation type="submission" date="2021-06" db="EMBL/GenBank/DDBJ databases">
        <title>Novel Mycoplasma species detected in California sea lions (Zalophus californianus) from the USA.</title>
        <authorList>
            <person name="Volokhov D.V."/>
            <person name="Furtak V.A."/>
            <person name="Zagorodnyaya T.A."/>
        </authorList>
    </citation>
    <scope>NUCLEOTIDE SEQUENCE [LARGE SCALE GENOMIC DNA]</scope>
    <source>
        <strain evidence="1">CSL 4779</strain>
    </source>
</reference>
<organism evidence="1 2">
    <name type="scientific">Mycoplasma zalophidermidis</name>
    <dbReference type="NCBI Taxonomy" id="398174"/>
    <lineage>
        <taxon>Bacteria</taxon>
        <taxon>Bacillati</taxon>
        <taxon>Mycoplasmatota</taxon>
        <taxon>Mollicutes</taxon>
        <taxon>Mycoplasmataceae</taxon>
        <taxon>Mycoplasma</taxon>
    </lineage>
</organism>